<dbReference type="GO" id="GO:0046930">
    <property type="term" value="C:pore complex"/>
    <property type="evidence" value="ECO:0007669"/>
    <property type="project" value="UniProtKB-KW"/>
</dbReference>
<comment type="similarity">
    <text evidence="2">Belongs to the eukaryotic mitochondrial porin (TC 1.B.8.1) family.</text>
</comment>
<keyword evidence="5" id="KW-0812">Transmembrane</keyword>
<dbReference type="GO" id="GO:0005741">
    <property type="term" value="C:mitochondrial outer membrane"/>
    <property type="evidence" value="ECO:0007669"/>
    <property type="project" value="InterPro"/>
</dbReference>
<organism evidence="9">
    <name type="scientific">Brassica oleracea</name>
    <name type="common">Wild cabbage</name>
    <dbReference type="NCBI Taxonomy" id="3712"/>
    <lineage>
        <taxon>Eukaryota</taxon>
        <taxon>Viridiplantae</taxon>
        <taxon>Streptophyta</taxon>
        <taxon>Embryophyta</taxon>
        <taxon>Tracheophyta</taxon>
        <taxon>Spermatophyta</taxon>
        <taxon>Magnoliopsida</taxon>
        <taxon>eudicotyledons</taxon>
        <taxon>Gunneridae</taxon>
        <taxon>Pentapetalae</taxon>
        <taxon>rosids</taxon>
        <taxon>malvids</taxon>
        <taxon>Brassicales</taxon>
        <taxon>Brassicaceae</taxon>
        <taxon>Brassiceae</taxon>
        <taxon>Brassica</taxon>
    </lineage>
</organism>
<dbReference type="GO" id="GO:0008308">
    <property type="term" value="F:voltage-gated monoatomic anion channel activity"/>
    <property type="evidence" value="ECO:0007669"/>
    <property type="project" value="InterPro"/>
</dbReference>
<evidence type="ECO:0000256" key="2">
    <source>
        <dbReference type="ARBA" id="ARBA00009624"/>
    </source>
</evidence>
<dbReference type="AlphaFoldDB" id="A0A3P6F8B2"/>
<gene>
    <name evidence="9" type="ORF">BOLC7T45079H</name>
</gene>
<dbReference type="InterPro" id="IPR027246">
    <property type="entry name" value="Porin_Euk/Tom40"/>
</dbReference>
<sequence>MTGSLNFLPKIKKNKRILASPGFEPETFSLSIFQWAKTPRCIKFLFFFFGRPNLKKKKRIFLSSCKTDLLTRDCNTDHKFSISTNTLSGFALTSTVLRKGVVHAADVSAQYKYRNALFDVKIDTDSNVMTTITITEILPSTKAIASFKVPDYNSSKLEVQYFHDHATVTATAALKQNPLVDLTATLGSPTISFGAEAGYDTTSRSFTKYNFGISVTKPDKCASVILGDKADSIKASYLQHLDESKRSAAVGEVYRKFSTNENVITVGGLYAVDHLTSVKAKLNSNGKLGALVQHEVLPKSIVTISGEIDTKTLEKYPRFGLSLALKP</sequence>
<dbReference type="InterPro" id="IPR023614">
    <property type="entry name" value="Porin_dom_sf"/>
</dbReference>
<keyword evidence="6" id="KW-0406">Ion transport</keyword>
<dbReference type="FunFam" id="2.40.160.10:FF:000003">
    <property type="entry name" value="Outer mitochondrial membrane protein porin"/>
    <property type="match status" value="1"/>
</dbReference>
<dbReference type="PANTHER" id="PTHR11743:SF23">
    <property type="entry name" value="MITOCHONDRIAL OUTER MEMBRANE PROTEIN PORIN 5-RELATED"/>
    <property type="match status" value="1"/>
</dbReference>
<evidence type="ECO:0000256" key="1">
    <source>
        <dbReference type="ARBA" id="ARBA00004370"/>
    </source>
</evidence>
<dbReference type="Gene3D" id="2.40.160.10">
    <property type="entry name" value="Porin"/>
    <property type="match status" value="1"/>
</dbReference>
<evidence type="ECO:0000313" key="9">
    <source>
        <dbReference type="EMBL" id="VDD39519.1"/>
    </source>
</evidence>
<accession>A0A3P6F8B2</accession>
<dbReference type="EMBL" id="LR031876">
    <property type="protein sequence ID" value="VDD39519.1"/>
    <property type="molecule type" value="Genomic_DNA"/>
</dbReference>
<dbReference type="PANTHER" id="PTHR11743">
    <property type="entry name" value="VOLTAGE-DEPENDENT ANION-SELECTIVE CHANNEL"/>
    <property type="match status" value="1"/>
</dbReference>
<keyword evidence="3" id="KW-0813">Transport</keyword>
<evidence type="ECO:0008006" key="10">
    <source>
        <dbReference type="Google" id="ProtNLM"/>
    </source>
</evidence>
<evidence type="ECO:0000256" key="7">
    <source>
        <dbReference type="ARBA" id="ARBA00023114"/>
    </source>
</evidence>
<keyword evidence="8" id="KW-0472">Membrane</keyword>
<evidence type="ECO:0000256" key="3">
    <source>
        <dbReference type="ARBA" id="ARBA00022448"/>
    </source>
</evidence>
<keyword evidence="4" id="KW-1134">Transmembrane beta strand</keyword>
<evidence type="ECO:0000256" key="4">
    <source>
        <dbReference type="ARBA" id="ARBA00022452"/>
    </source>
</evidence>
<dbReference type="InterPro" id="IPR001925">
    <property type="entry name" value="Porin_Euk"/>
</dbReference>
<dbReference type="GO" id="GO:0009617">
    <property type="term" value="P:response to bacterium"/>
    <property type="evidence" value="ECO:0007669"/>
    <property type="project" value="UniProtKB-ARBA"/>
</dbReference>
<dbReference type="Pfam" id="PF01459">
    <property type="entry name" value="Porin_3"/>
    <property type="match status" value="1"/>
</dbReference>
<comment type="subcellular location">
    <subcellularLocation>
        <location evidence="1">Membrane</location>
    </subcellularLocation>
</comment>
<protein>
    <recommendedName>
        <fullName evidence="10">Mitochondrial outer membrane protein porin 2</fullName>
    </recommendedName>
</protein>
<evidence type="ECO:0000256" key="6">
    <source>
        <dbReference type="ARBA" id="ARBA00023065"/>
    </source>
</evidence>
<dbReference type="CDD" id="cd07306">
    <property type="entry name" value="Porin3_VDAC"/>
    <property type="match status" value="1"/>
</dbReference>
<proteinExistence type="inferred from homology"/>
<name>A0A3P6F8B2_BRAOL</name>
<dbReference type="GO" id="GO:0015288">
    <property type="term" value="F:porin activity"/>
    <property type="evidence" value="ECO:0007669"/>
    <property type="project" value="UniProtKB-KW"/>
</dbReference>
<evidence type="ECO:0000256" key="8">
    <source>
        <dbReference type="ARBA" id="ARBA00023136"/>
    </source>
</evidence>
<reference evidence="9" key="1">
    <citation type="submission" date="2018-11" db="EMBL/GenBank/DDBJ databases">
        <authorList>
            <consortium name="Genoscope - CEA"/>
            <person name="William W."/>
        </authorList>
    </citation>
    <scope>NUCLEOTIDE SEQUENCE</scope>
</reference>
<keyword evidence="7" id="KW-0626">Porin</keyword>
<evidence type="ECO:0000256" key="5">
    <source>
        <dbReference type="ARBA" id="ARBA00022692"/>
    </source>
</evidence>